<keyword evidence="2" id="KW-0472">Membrane</keyword>
<evidence type="ECO:0000256" key="2">
    <source>
        <dbReference type="SAM" id="Phobius"/>
    </source>
</evidence>
<sequence>MGAPTKGGAGEIDLGAMGGNPSVGGEISTAPTGKTDDEIFTEFGVATPQVKRTERKEEMQREFQQRADAVTQSDGNFITNLPAGLQVGIERVLLATLLGLGTVFILDGILITWDAFVISSKKELSPAVAGLAAFAEPLFTPLIVTLFGNSIVLGLFKYIQFSAPAATYKED</sequence>
<protein>
    <submittedName>
        <fullName evidence="3">Uncharacterized protein</fullName>
    </submittedName>
</protein>
<proteinExistence type="predicted"/>
<reference evidence="3" key="1">
    <citation type="submission" date="2021-01" db="EMBL/GenBank/DDBJ databases">
        <authorList>
            <person name="Corre E."/>
            <person name="Pelletier E."/>
            <person name="Niang G."/>
            <person name="Scheremetjew M."/>
            <person name="Finn R."/>
            <person name="Kale V."/>
            <person name="Holt S."/>
            <person name="Cochrane G."/>
            <person name="Meng A."/>
            <person name="Brown T."/>
            <person name="Cohen L."/>
        </authorList>
    </citation>
    <scope>NUCLEOTIDE SEQUENCE</scope>
    <source>
        <strain evidence="3">CCMP2877</strain>
    </source>
</reference>
<feature type="region of interest" description="Disordered" evidence="1">
    <location>
        <begin position="1"/>
        <end position="21"/>
    </location>
</feature>
<evidence type="ECO:0000313" key="3">
    <source>
        <dbReference type="EMBL" id="CAD9245713.1"/>
    </source>
</evidence>
<dbReference type="EMBL" id="HBGJ01006546">
    <property type="protein sequence ID" value="CAD9245713.1"/>
    <property type="molecule type" value="Transcribed_RNA"/>
</dbReference>
<dbReference type="AlphaFoldDB" id="A0A7S1XK89"/>
<keyword evidence="2" id="KW-0812">Transmembrane</keyword>
<feature type="transmembrane region" description="Helical" evidence="2">
    <location>
        <begin position="138"/>
        <end position="159"/>
    </location>
</feature>
<accession>A0A7S1XK89</accession>
<organism evidence="3">
    <name type="scientific">Phaeomonas parva</name>
    <dbReference type="NCBI Taxonomy" id="124430"/>
    <lineage>
        <taxon>Eukaryota</taxon>
        <taxon>Sar</taxon>
        <taxon>Stramenopiles</taxon>
        <taxon>Ochrophyta</taxon>
        <taxon>Pinguiophyceae</taxon>
        <taxon>Pinguiochrysidales</taxon>
        <taxon>Pinguiochrysidaceae</taxon>
        <taxon>Phaeomonas</taxon>
    </lineage>
</organism>
<gene>
    <name evidence="3" type="ORF">PPAR1163_LOCUS4062</name>
</gene>
<name>A0A7S1XK89_9STRA</name>
<feature type="transmembrane region" description="Helical" evidence="2">
    <location>
        <begin position="92"/>
        <end position="118"/>
    </location>
</feature>
<keyword evidence="2" id="KW-1133">Transmembrane helix</keyword>
<evidence type="ECO:0000256" key="1">
    <source>
        <dbReference type="SAM" id="MobiDB-lite"/>
    </source>
</evidence>